<dbReference type="EMBL" id="CP000628">
    <property type="protein sequence ID" value="ACM26437.1"/>
    <property type="molecule type" value="Genomic_DNA"/>
</dbReference>
<gene>
    <name evidence="2" type="ordered locus">Arad_2189</name>
</gene>
<keyword evidence="1" id="KW-0472">Membrane</keyword>
<sequence>MRRTQFSRGVGERGVKKSDRIIMTLALLGAAIIVIKMIGAMSGYDLIEMAVNATRPADSRGWLAATR</sequence>
<accession>B9JEL7</accession>
<dbReference type="KEGG" id="ara:Arad_2189"/>
<proteinExistence type="predicted"/>
<keyword evidence="1" id="KW-1133">Transmembrane helix</keyword>
<evidence type="ECO:0000313" key="3">
    <source>
        <dbReference type="Proteomes" id="UP000001600"/>
    </source>
</evidence>
<name>B9JEL7_RHIR8</name>
<dbReference type="HOGENOM" id="CLU_205011_0_0_5"/>
<evidence type="ECO:0000256" key="1">
    <source>
        <dbReference type="SAM" id="Phobius"/>
    </source>
</evidence>
<evidence type="ECO:0000313" key="2">
    <source>
        <dbReference type="EMBL" id="ACM26437.1"/>
    </source>
</evidence>
<protein>
    <submittedName>
        <fullName evidence="2">Uncharacterized protein</fullName>
    </submittedName>
</protein>
<keyword evidence="1" id="KW-0812">Transmembrane</keyword>
<dbReference type="AlphaFoldDB" id="B9JEL7"/>
<dbReference type="Proteomes" id="UP000001600">
    <property type="component" value="Chromosome 1"/>
</dbReference>
<dbReference type="eggNOG" id="ENOG502ZZDN">
    <property type="taxonomic scope" value="Bacteria"/>
</dbReference>
<organism evidence="2 3">
    <name type="scientific">Rhizobium rhizogenes (strain K84 / ATCC BAA-868)</name>
    <name type="common">Agrobacterium radiobacter</name>
    <dbReference type="NCBI Taxonomy" id="311403"/>
    <lineage>
        <taxon>Bacteria</taxon>
        <taxon>Pseudomonadati</taxon>
        <taxon>Pseudomonadota</taxon>
        <taxon>Alphaproteobacteria</taxon>
        <taxon>Hyphomicrobiales</taxon>
        <taxon>Rhizobiaceae</taxon>
        <taxon>Rhizobium/Agrobacterium group</taxon>
        <taxon>Rhizobium</taxon>
    </lineage>
</organism>
<reference evidence="2 3" key="1">
    <citation type="journal article" date="2009" name="J. Bacteriol.">
        <title>Genome sequences of three Agrobacterium biovars help elucidate the evolution of multichromosome genomes in bacteria.</title>
        <authorList>
            <person name="Slater S.C."/>
            <person name="Goldman B.S."/>
            <person name="Goodner B."/>
            <person name="Setubal J.C."/>
            <person name="Farrand S.K."/>
            <person name="Nester E.W."/>
            <person name="Burr T.J."/>
            <person name="Banta L."/>
            <person name="Dickerman A.W."/>
            <person name="Paulsen I."/>
            <person name="Otten L."/>
            <person name="Suen G."/>
            <person name="Welch R."/>
            <person name="Almeida N.F."/>
            <person name="Arnold F."/>
            <person name="Burton O.T."/>
            <person name="Du Z."/>
            <person name="Ewing A."/>
            <person name="Godsy E."/>
            <person name="Heisel S."/>
            <person name="Houmiel K.L."/>
            <person name="Jhaveri J."/>
            <person name="Lu J."/>
            <person name="Miller N.M."/>
            <person name="Norton S."/>
            <person name="Chen Q."/>
            <person name="Phoolcharoen W."/>
            <person name="Ohlin V."/>
            <person name="Ondrusek D."/>
            <person name="Pride N."/>
            <person name="Stricklin S.L."/>
            <person name="Sun J."/>
            <person name="Wheeler C."/>
            <person name="Wilson L."/>
            <person name="Zhu H."/>
            <person name="Wood D.W."/>
        </authorList>
    </citation>
    <scope>NUCLEOTIDE SEQUENCE [LARGE SCALE GENOMIC DNA]</scope>
    <source>
        <strain evidence="3">K84 / ATCC BAA-868</strain>
    </source>
</reference>
<feature type="transmembrane region" description="Helical" evidence="1">
    <location>
        <begin position="21"/>
        <end position="39"/>
    </location>
</feature>
<dbReference type="STRING" id="311403.Arad_2189"/>